<organism evidence="2">
    <name type="scientific">Glycine max</name>
    <name type="common">Soybean</name>
    <name type="synonym">Glycine hispida</name>
    <dbReference type="NCBI Taxonomy" id="3847"/>
    <lineage>
        <taxon>Eukaryota</taxon>
        <taxon>Viridiplantae</taxon>
        <taxon>Streptophyta</taxon>
        <taxon>Embryophyta</taxon>
        <taxon>Tracheophyta</taxon>
        <taxon>Spermatophyta</taxon>
        <taxon>Magnoliopsida</taxon>
        <taxon>eudicotyledons</taxon>
        <taxon>Gunneridae</taxon>
        <taxon>Pentapetalae</taxon>
        <taxon>rosids</taxon>
        <taxon>fabids</taxon>
        <taxon>Fabales</taxon>
        <taxon>Fabaceae</taxon>
        <taxon>Papilionoideae</taxon>
        <taxon>50 kb inversion clade</taxon>
        <taxon>NPAAA clade</taxon>
        <taxon>indigoferoid/millettioid clade</taxon>
        <taxon>Phaseoleae</taxon>
        <taxon>Glycine</taxon>
        <taxon>Glycine subgen. Soja</taxon>
    </lineage>
</organism>
<name>A0A0R0HIK0_SOYBN</name>
<keyword evidence="4" id="KW-1185">Reference proteome</keyword>
<reference evidence="2" key="3">
    <citation type="submission" date="2018-07" db="EMBL/GenBank/DDBJ databases">
        <title>WGS assembly of Glycine max.</title>
        <authorList>
            <person name="Schmutz J."/>
            <person name="Cannon S."/>
            <person name="Schlueter J."/>
            <person name="Ma J."/>
            <person name="Mitros T."/>
            <person name="Nelson W."/>
            <person name="Hyten D."/>
            <person name="Song Q."/>
            <person name="Thelen J."/>
            <person name="Cheng J."/>
            <person name="Xu D."/>
            <person name="Hellsten U."/>
            <person name="May G."/>
            <person name="Yu Y."/>
            <person name="Sakurai T."/>
            <person name="Umezawa T."/>
            <person name="Bhattacharyya M."/>
            <person name="Sandhu D."/>
            <person name="Valliyodan B."/>
            <person name="Lindquist E."/>
            <person name="Peto M."/>
            <person name="Grant D."/>
            <person name="Shu S."/>
            <person name="Goodstein D."/>
            <person name="Barry K."/>
            <person name="Futrell-Griggs M."/>
            <person name="Abernathy B."/>
            <person name="Du J."/>
            <person name="Tian Z."/>
            <person name="Zhu L."/>
            <person name="Gill N."/>
            <person name="Joshi T."/>
            <person name="Libault M."/>
            <person name="Sethuraman A."/>
            <person name="Zhang X."/>
            <person name="Shinozaki K."/>
            <person name="Nguyen H."/>
            <person name="Wing R."/>
            <person name="Cregan P."/>
            <person name="Specht J."/>
            <person name="Grimwood J."/>
            <person name="Rokhsar D."/>
            <person name="Stacey G."/>
            <person name="Shoemaker R."/>
            <person name="Jackson S."/>
        </authorList>
    </citation>
    <scope>NUCLEOTIDE SEQUENCE</scope>
    <source>
        <tissue evidence="2">Callus</tissue>
    </source>
</reference>
<dbReference type="SMR" id="A0A0R0HIK0"/>
<reference evidence="3" key="2">
    <citation type="submission" date="2018-02" db="UniProtKB">
        <authorList>
            <consortium name="EnsemblPlants"/>
        </authorList>
    </citation>
    <scope>IDENTIFICATION</scope>
    <source>
        <strain evidence="3">Williams 82</strain>
    </source>
</reference>
<dbReference type="SMART" id="SM00671">
    <property type="entry name" value="SEL1"/>
    <property type="match status" value="2"/>
</dbReference>
<dbReference type="Gene3D" id="1.25.40.10">
    <property type="entry name" value="Tetratricopeptide repeat domain"/>
    <property type="match status" value="1"/>
</dbReference>
<evidence type="ECO:0000313" key="4">
    <source>
        <dbReference type="Proteomes" id="UP000008827"/>
    </source>
</evidence>
<dbReference type="EnsemblPlants" id="KRH30332">
    <property type="protein sequence ID" value="KRH30332"/>
    <property type="gene ID" value="GLYMA_11G176600"/>
</dbReference>
<sequence length="190" mass="21603">MELLLQPPPRPPSDDSGEQHQLVPPQVHPLTVSFLHAKNPDETSPQTTATDTKLRGKGAPQEEFSVDHVLTKRHRREKLNHKQAEPRNTELAVKLLHKASVCGNLCAQYQLGLCLHRGGGRAKWYMKVAEGGYVYAMFNISLCFSFGEGLTRNHQLARKWMKRAADRGHSKAQFEDMLSFMLKRSEEKFK</sequence>
<dbReference type="PANTHER" id="PTHR45088">
    <property type="entry name" value="OSJNBA0022H21.17 PROTEIN"/>
    <property type="match status" value="1"/>
</dbReference>
<dbReference type="PaxDb" id="3847-GLYMA11G23096.1"/>
<dbReference type="STRING" id="3847.A0A0R0HIK0"/>
<dbReference type="EMBL" id="CM000844">
    <property type="protein sequence ID" value="KRH30332.1"/>
    <property type="molecule type" value="Genomic_DNA"/>
</dbReference>
<dbReference type="PANTHER" id="PTHR45088:SF1">
    <property type="entry name" value="OS04G0476000 PROTEIN"/>
    <property type="match status" value="1"/>
</dbReference>
<feature type="region of interest" description="Disordered" evidence="1">
    <location>
        <begin position="1"/>
        <end position="59"/>
    </location>
</feature>
<evidence type="ECO:0000313" key="3">
    <source>
        <dbReference type="EnsemblPlants" id="KRH30332"/>
    </source>
</evidence>
<dbReference type="SUPFAM" id="SSF81901">
    <property type="entry name" value="HCP-like"/>
    <property type="match status" value="1"/>
</dbReference>
<dbReference type="AlphaFoldDB" id="A0A0R0HIK0"/>
<dbReference type="Pfam" id="PF08238">
    <property type="entry name" value="Sel1"/>
    <property type="match status" value="3"/>
</dbReference>
<evidence type="ECO:0000256" key="1">
    <source>
        <dbReference type="SAM" id="MobiDB-lite"/>
    </source>
</evidence>
<dbReference type="Proteomes" id="UP000008827">
    <property type="component" value="Chromosome 11"/>
</dbReference>
<reference evidence="2 3" key="1">
    <citation type="journal article" date="2010" name="Nature">
        <title>Genome sequence of the palaeopolyploid soybean.</title>
        <authorList>
            <person name="Schmutz J."/>
            <person name="Cannon S.B."/>
            <person name="Schlueter J."/>
            <person name="Ma J."/>
            <person name="Mitros T."/>
            <person name="Nelson W."/>
            <person name="Hyten D.L."/>
            <person name="Song Q."/>
            <person name="Thelen J.J."/>
            <person name="Cheng J."/>
            <person name="Xu D."/>
            <person name="Hellsten U."/>
            <person name="May G.D."/>
            <person name="Yu Y."/>
            <person name="Sakurai T."/>
            <person name="Umezawa T."/>
            <person name="Bhattacharyya M.K."/>
            <person name="Sandhu D."/>
            <person name="Valliyodan B."/>
            <person name="Lindquist E."/>
            <person name="Peto M."/>
            <person name="Grant D."/>
            <person name="Shu S."/>
            <person name="Goodstein D."/>
            <person name="Barry K."/>
            <person name="Futrell-Griggs M."/>
            <person name="Abernathy B."/>
            <person name="Du J."/>
            <person name="Tian Z."/>
            <person name="Zhu L."/>
            <person name="Gill N."/>
            <person name="Joshi T."/>
            <person name="Libault M."/>
            <person name="Sethuraman A."/>
            <person name="Zhang X.-C."/>
            <person name="Shinozaki K."/>
            <person name="Nguyen H.T."/>
            <person name="Wing R.A."/>
            <person name="Cregan P."/>
            <person name="Specht J."/>
            <person name="Grimwood J."/>
            <person name="Rokhsar D."/>
            <person name="Stacey G."/>
            <person name="Shoemaker R.C."/>
            <person name="Jackson S.A."/>
        </authorList>
    </citation>
    <scope>NUCLEOTIDE SEQUENCE</scope>
    <source>
        <strain evidence="3">cv. Williams 82</strain>
        <tissue evidence="2">Callus</tissue>
    </source>
</reference>
<evidence type="ECO:0000313" key="2">
    <source>
        <dbReference type="EMBL" id="KRH30332.1"/>
    </source>
</evidence>
<feature type="compositionally biased region" description="Polar residues" evidence="1">
    <location>
        <begin position="42"/>
        <end position="51"/>
    </location>
</feature>
<dbReference type="InterPro" id="IPR053301">
    <property type="entry name" value="F-box_motif"/>
</dbReference>
<gene>
    <name evidence="2" type="ORF">GLYMA_11G176600</name>
</gene>
<dbReference type="Gramene" id="KRH30332">
    <property type="protein sequence ID" value="KRH30332"/>
    <property type="gene ID" value="GLYMA_11G176600"/>
</dbReference>
<feature type="compositionally biased region" description="Pro residues" evidence="1">
    <location>
        <begin position="1"/>
        <end position="11"/>
    </location>
</feature>
<dbReference type="InterPro" id="IPR006597">
    <property type="entry name" value="Sel1-like"/>
</dbReference>
<dbReference type="InParanoid" id="A0A0R0HIK0"/>
<accession>A0A0R0HIK0</accession>
<protein>
    <submittedName>
        <fullName evidence="2 3">Uncharacterized protein</fullName>
    </submittedName>
</protein>
<dbReference type="InterPro" id="IPR011990">
    <property type="entry name" value="TPR-like_helical_dom_sf"/>
</dbReference>
<proteinExistence type="predicted"/>